<sequence length="1082" mass="117300">MAAPAGPPMPVRPPHPVPEPLQERVDALSAGVKALFTQKGIPYWVMAQMAQAGYTTMEDLADRWDTPALARQHAARDLNFAGNDHGWTNELRELISMRMFQCVRLAKETIGETITGLGRGPDQPLLPMGKTTGLDAVCKQRAQSPGALGPAHAPDTAGIDPVDWERIGRLGRTATVDAICVQTFTKDFRHSISQHEKQHPFPEALLCEVRHILVGPHKDTIDPGQPFYLEAIHDLARQMNDADQHYPLTLRGGVPLGVSEPTLASPGIWPTKTELKGEDPTQDFLPPPVGRDNYSSAEQFIAEIKQTFREERDMGMVEGPFTITEAADYCGCTPEELCPGPMAAIDEGDKVRTIYDGSGGGLTPTSNGTRRSVPQRPPSWTAFTACTGYVPLVGPALPNGPVDMAGTGWVVFKSILGLPTHLNLVLETKINVTRKEESYEEGSAVEAVFQCSMFWFKTLALQQGAQEPHEATDDAEADLAAREVAERLATSCESPSLLLFLAKGYGPRSTSVGPLLQERFKDTIIVGCNSEGGVIATGVEHQQETFALAALALKSAGLSAYPFCGDLSELPPLRRGGKWSSMEDRAALAFSSLPSPGGDPQGWVYMLDMMLKSRSGRPPTVVGGMPVGGHAFVDGDLQVSGAFGVLLEGLECSPVVCQGAEPFGPFLEITAVRADHIISEINGQNPRQLLMPLMHGPQVPGHGHSMAGVFVDPKPDEPHGSWTDAHLAAAALGGRPNCLVRPMHSFTPEGHLVLSPLTEMTPYTPGIQLQLQCFSPEHALADLRSRAETDMALHGRPPDAAVIISCGARGRELYGQEGVESAIFREVWGCDVPTVGFFAGGEFGPVGLRTAFSGDNFVFDVGNWETADLARQAALTGEIWTQRPKSVAKEAARVGPFLVPEVPESPDEGGMGSVLRIGRVSSPFLAEFGRSPVPTLSPAAFLQHERLLTGLLIFELVVEIAYISLLCHASRHSIHEVALAYEVIPLESLWSLFWVQLAVQMGYLKLYFCVAFSAVSKHKPRLYGWFSNVALGGIIIQVLFSYMNKSNIFVFSLRLFCYVYARFLRSVLLQIALQPHEIPLDV</sequence>
<dbReference type="EMBL" id="CAXAMM010000891">
    <property type="protein sequence ID" value="CAK8989407.1"/>
    <property type="molecule type" value="Genomic_DNA"/>
</dbReference>
<evidence type="ECO:0000259" key="2">
    <source>
        <dbReference type="SMART" id="SM00897"/>
    </source>
</evidence>
<comment type="caution">
    <text evidence="4">The sequence shown here is derived from an EMBL/GenBank/DDBJ whole genome shotgun (WGS) entry which is preliminary data.</text>
</comment>
<dbReference type="Proteomes" id="UP001642464">
    <property type="component" value="Unassembled WGS sequence"/>
</dbReference>
<accession>A0ABP0HHF9</accession>
<dbReference type="InterPro" id="IPR019494">
    <property type="entry name" value="FIST_C"/>
</dbReference>
<dbReference type="SMART" id="SM01204">
    <property type="entry name" value="FIST_C"/>
    <property type="match status" value="1"/>
</dbReference>
<gene>
    <name evidence="4" type="ORF">SCF082_LOCUS1788</name>
</gene>
<evidence type="ECO:0000313" key="5">
    <source>
        <dbReference type="Proteomes" id="UP001642464"/>
    </source>
</evidence>
<proteinExistence type="predicted"/>
<reference evidence="4 5" key="1">
    <citation type="submission" date="2024-02" db="EMBL/GenBank/DDBJ databases">
        <authorList>
            <person name="Chen Y."/>
            <person name="Shah S."/>
            <person name="Dougan E. K."/>
            <person name="Thang M."/>
            <person name="Chan C."/>
        </authorList>
    </citation>
    <scope>NUCLEOTIDE SEQUENCE [LARGE SCALE GENOMIC DNA]</scope>
</reference>
<organism evidence="4 5">
    <name type="scientific">Durusdinium trenchii</name>
    <dbReference type="NCBI Taxonomy" id="1381693"/>
    <lineage>
        <taxon>Eukaryota</taxon>
        <taxon>Sar</taxon>
        <taxon>Alveolata</taxon>
        <taxon>Dinophyceae</taxon>
        <taxon>Suessiales</taxon>
        <taxon>Symbiodiniaceae</taxon>
        <taxon>Durusdinium</taxon>
    </lineage>
</organism>
<dbReference type="Pfam" id="PF10442">
    <property type="entry name" value="FIST_C"/>
    <property type="match status" value="1"/>
</dbReference>
<keyword evidence="1" id="KW-0812">Transmembrane</keyword>
<keyword evidence="1" id="KW-0472">Membrane</keyword>
<feature type="transmembrane region" description="Helical" evidence="1">
    <location>
        <begin position="1023"/>
        <end position="1043"/>
    </location>
</feature>
<feature type="domain" description="FIST C-domain" evidence="3">
    <location>
        <begin position="674"/>
        <end position="846"/>
    </location>
</feature>
<keyword evidence="5" id="KW-1185">Reference proteome</keyword>
<dbReference type="SMART" id="SM00897">
    <property type="entry name" value="FIST"/>
    <property type="match status" value="1"/>
</dbReference>
<dbReference type="InterPro" id="IPR013702">
    <property type="entry name" value="FIST_domain_N"/>
</dbReference>
<keyword evidence="1" id="KW-1133">Transmembrane helix</keyword>
<evidence type="ECO:0000259" key="3">
    <source>
        <dbReference type="SMART" id="SM01204"/>
    </source>
</evidence>
<name>A0ABP0HHF9_9DINO</name>
<dbReference type="Pfam" id="PF08495">
    <property type="entry name" value="FIST"/>
    <property type="match status" value="1"/>
</dbReference>
<feature type="domain" description="FIST" evidence="2">
    <location>
        <begin position="494"/>
        <end position="685"/>
    </location>
</feature>
<protein>
    <submittedName>
        <fullName evidence="4">Uncharacterized protein Rv0874c</fullName>
    </submittedName>
</protein>
<evidence type="ECO:0000313" key="4">
    <source>
        <dbReference type="EMBL" id="CAK8989407.1"/>
    </source>
</evidence>
<evidence type="ECO:0000256" key="1">
    <source>
        <dbReference type="SAM" id="Phobius"/>
    </source>
</evidence>